<accession>A0A2T6B511</accession>
<evidence type="ECO:0000256" key="2">
    <source>
        <dbReference type="ARBA" id="ARBA00022475"/>
    </source>
</evidence>
<dbReference type="PANTHER" id="PTHR30086:SF20">
    <property type="entry name" value="ARGININE EXPORTER PROTEIN ARGO-RELATED"/>
    <property type="match status" value="1"/>
</dbReference>
<dbReference type="Pfam" id="PF01810">
    <property type="entry name" value="LysE"/>
    <property type="match status" value="1"/>
</dbReference>
<evidence type="ECO:0000256" key="1">
    <source>
        <dbReference type="ARBA" id="ARBA00004651"/>
    </source>
</evidence>
<evidence type="ECO:0000256" key="4">
    <source>
        <dbReference type="ARBA" id="ARBA00022989"/>
    </source>
</evidence>
<reference evidence="7 8" key="1">
    <citation type="submission" date="2018-04" db="EMBL/GenBank/DDBJ databases">
        <title>Genomic Encyclopedia of Archaeal and Bacterial Type Strains, Phase II (KMG-II): from individual species to whole genera.</title>
        <authorList>
            <person name="Goeker M."/>
        </authorList>
    </citation>
    <scope>NUCLEOTIDE SEQUENCE [LARGE SCALE GENOMIC DNA]</scope>
    <source>
        <strain evidence="7 8">DSM 21823</strain>
    </source>
</reference>
<dbReference type="GO" id="GO:0005886">
    <property type="term" value="C:plasma membrane"/>
    <property type="evidence" value="ECO:0007669"/>
    <property type="project" value="UniProtKB-SubCell"/>
</dbReference>
<proteinExistence type="predicted"/>
<organism evidence="7 8">
    <name type="scientific">Gemmobacter caeni</name>
    <dbReference type="NCBI Taxonomy" id="589035"/>
    <lineage>
        <taxon>Bacteria</taxon>
        <taxon>Pseudomonadati</taxon>
        <taxon>Pseudomonadota</taxon>
        <taxon>Alphaproteobacteria</taxon>
        <taxon>Rhodobacterales</taxon>
        <taxon>Paracoccaceae</taxon>
        <taxon>Gemmobacter</taxon>
    </lineage>
</organism>
<keyword evidence="2" id="KW-1003">Cell membrane</keyword>
<keyword evidence="8" id="KW-1185">Reference proteome</keyword>
<evidence type="ECO:0000313" key="7">
    <source>
        <dbReference type="EMBL" id="PTX51150.1"/>
    </source>
</evidence>
<gene>
    <name evidence="7" type="ORF">C8N34_104269</name>
</gene>
<feature type="transmembrane region" description="Helical" evidence="6">
    <location>
        <begin position="177"/>
        <end position="199"/>
    </location>
</feature>
<keyword evidence="3 6" id="KW-0812">Transmembrane</keyword>
<evidence type="ECO:0000256" key="3">
    <source>
        <dbReference type="ARBA" id="ARBA00022692"/>
    </source>
</evidence>
<name>A0A2T6B511_9RHOB</name>
<dbReference type="Proteomes" id="UP000244224">
    <property type="component" value="Unassembled WGS sequence"/>
</dbReference>
<feature type="transmembrane region" description="Helical" evidence="6">
    <location>
        <begin position="6"/>
        <end position="26"/>
    </location>
</feature>
<sequence>MLEAVVAGYLVSLSLIAAIGAQNAFVLRQGLRREHVGVVVVICAASDALLISAGVAGFGAIAAALPWFGGAMRWLGVAFLLVYGALRFRAALKGGEALVPKGSEPVPLRRVVTMCLMFTWANPHVYLDTLVFIGSVSAQYAPHGLAFGIAAAAASLSFFAALGYGARLLAPVFARPAAWVVLEAAVGCIMWALAAALALG</sequence>
<feature type="transmembrane region" description="Helical" evidence="6">
    <location>
        <begin position="145"/>
        <end position="165"/>
    </location>
</feature>
<protein>
    <submittedName>
        <fullName evidence="7">L-lysine exporter family protein LysE/ArgO</fullName>
    </submittedName>
</protein>
<feature type="transmembrane region" description="Helical" evidence="6">
    <location>
        <begin position="38"/>
        <end position="65"/>
    </location>
</feature>
<dbReference type="AlphaFoldDB" id="A0A2T6B511"/>
<keyword evidence="4 6" id="KW-1133">Transmembrane helix</keyword>
<feature type="transmembrane region" description="Helical" evidence="6">
    <location>
        <begin position="71"/>
        <end position="90"/>
    </location>
</feature>
<dbReference type="OrthoDB" id="5638726at2"/>
<evidence type="ECO:0000256" key="5">
    <source>
        <dbReference type="ARBA" id="ARBA00023136"/>
    </source>
</evidence>
<dbReference type="RefSeq" id="WP_108128506.1">
    <property type="nucleotide sequence ID" value="NZ_QBKP01000004.1"/>
</dbReference>
<dbReference type="GO" id="GO:0015171">
    <property type="term" value="F:amino acid transmembrane transporter activity"/>
    <property type="evidence" value="ECO:0007669"/>
    <property type="project" value="TreeGrafter"/>
</dbReference>
<dbReference type="EMBL" id="QBKP01000004">
    <property type="protein sequence ID" value="PTX51150.1"/>
    <property type="molecule type" value="Genomic_DNA"/>
</dbReference>
<comment type="caution">
    <text evidence="7">The sequence shown here is derived from an EMBL/GenBank/DDBJ whole genome shotgun (WGS) entry which is preliminary data.</text>
</comment>
<feature type="transmembrane region" description="Helical" evidence="6">
    <location>
        <begin position="111"/>
        <end position="133"/>
    </location>
</feature>
<comment type="subcellular location">
    <subcellularLocation>
        <location evidence="1">Cell membrane</location>
        <topology evidence="1">Multi-pass membrane protein</topology>
    </subcellularLocation>
</comment>
<keyword evidence="5 6" id="KW-0472">Membrane</keyword>
<evidence type="ECO:0000256" key="6">
    <source>
        <dbReference type="SAM" id="Phobius"/>
    </source>
</evidence>
<evidence type="ECO:0000313" key="8">
    <source>
        <dbReference type="Proteomes" id="UP000244224"/>
    </source>
</evidence>
<dbReference type="PANTHER" id="PTHR30086">
    <property type="entry name" value="ARGININE EXPORTER PROTEIN ARGO"/>
    <property type="match status" value="1"/>
</dbReference>
<dbReference type="InterPro" id="IPR001123">
    <property type="entry name" value="LeuE-type"/>
</dbReference>